<dbReference type="EMBL" id="JBHTIS010000121">
    <property type="protein sequence ID" value="MFD1044773.1"/>
    <property type="molecule type" value="Genomic_DNA"/>
</dbReference>
<dbReference type="Proteomes" id="UP001597045">
    <property type="component" value="Unassembled WGS sequence"/>
</dbReference>
<organism evidence="1 2">
    <name type="scientific">Kibdelosporangium lantanae</name>
    <dbReference type="NCBI Taxonomy" id="1497396"/>
    <lineage>
        <taxon>Bacteria</taxon>
        <taxon>Bacillati</taxon>
        <taxon>Actinomycetota</taxon>
        <taxon>Actinomycetes</taxon>
        <taxon>Pseudonocardiales</taxon>
        <taxon>Pseudonocardiaceae</taxon>
        <taxon>Kibdelosporangium</taxon>
    </lineage>
</organism>
<reference evidence="2" key="1">
    <citation type="journal article" date="2019" name="Int. J. Syst. Evol. Microbiol.">
        <title>The Global Catalogue of Microorganisms (GCM) 10K type strain sequencing project: providing services to taxonomists for standard genome sequencing and annotation.</title>
        <authorList>
            <consortium name="The Broad Institute Genomics Platform"/>
            <consortium name="The Broad Institute Genome Sequencing Center for Infectious Disease"/>
            <person name="Wu L."/>
            <person name="Ma J."/>
        </authorList>
    </citation>
    <scope>NUCLEOTIDE SEQUENCE [LARGE SCALE GENOMIC DNA]</scope>
    <source>
        <strain evidence="2">JCM 31486</strain>
    </source>
</reference>
<sequence length="247" mass="28283">VQVRREEPGDEGFWRFPDGEIVTIVCAPLPQDLRQEIPSYTNPNSADYVALYTYADLDALIELYGHLRMLNPGNRVNFMTAADLQPDDYSSHLVLLGGVDWNAVTREVTKSRRVEIPVRQELRDTDDPNFNGFEVLDGDENRVFRPVLDASKQLLEDVTQFYRGPNPYNKKRTVTICNGMYGRGTLGAVRALTDARFRDRNNEYIKRRFSGESEFSILSRILVVQGKVVTPDWTAPDTVLHEWPSRE</sequence>
<evidence type="ECO:0000313" key="2">
    <source>
        <dbReference type="Proteomes" id="UP001597045"/>
    </source>
</evidence>
<accession>A0ABW3M3W1</accession>
<name>A0ABW3M3W1_9PSEU</name>
<protein>
    <submittedName>
        <fullName evidence="1">XRE family transcriptional regulator</fullName>
    </submittedName>
</protein>
<evidence type="ECO:0000313" key="1">
    <source>
        <dbReference type="EMBL" id="MFD1044773.1"/>
    </source>
</evidence>
<comment type="caution">
    <text evidence="1">The sequence shown here is derived from an EMBL/GenBank/DDBJ whole genome shotgun (WGS) entry which is preliminary data.</text>
</comment>
<feature type="non-terminal residue" evidence="1">
    <location>
        <position position="1"/>
    </location>
</feature>
<proteinExistence type="predicted"/>
<gene>
    <name evidence="1" type="ORF">ACFQ1S_03760</name>
</gene>
<keyword evidence="2" id="KW-1185">Reference proteome</keyword>